<dbReference type="KEGG" id="tje:TJEJU_1319"/>
<evidence type="ECO:0000313" key="1">
    <source>
        <dbReference type="EMBL" id="SNR15056.1"/>
    </source>
</evidence>
<dbReference type="AlphaFoldDB" id="A0A238U7S2"/>
<proteinExistence type="predicted"/>
<dbReference type="EMBL" id="LT899436">
    <property type="protein sequence ID" value="SNR15056.1"/>
    <property type="molecule type" value="Genomic_DNA"/>
</dbReference>
<sequence>MKLNNSVQNVEKEQIKYFKFPKTEVLAQRNEQINRKIELNRALSLGNLERQKVKIVFVDQDGYKRVETTVWGVTDKAVILKKSTLIPLQRIISVA</sequence>
<dbReference type="Proteomes" id="UP000215214">
    <property type="component" value="Chromosome TJEJU"/>
</dbReference>
<dbReference type="OrthoDB" id="982075at2"/>
<evidence type="ECO:0000313" key="2">
    <source>
        <dbReference type="Proteomes" id="UP000215214"/>
    </source>
</evidence>
<accession>A0A238U7S2</accession>
<dbReference type="RefSeq" id="WP_095070487.1">
    <property type="nucleotide sequence ID" value="NZ_LT899436.1"/>
</dbReference>
<reference evidence="1 2" key="1">
    <citation type="submission" date="2017-07" db="EMBL/GenBank/DDBJ databases">
        <authorList>
            <person name="Sun Z.S."/>
            <person name="Albrecht U."/>
            <person name="Echele G."/>
            <person name="Lee C.C."/>
        </authorList>
    </citation>
    <scope>NUCLEOTIDE SEQUENCE [LARGE SCALE GENOMIC DNA]</scope>
    <source>
        <strain evidence="2">type strain: KCTC 22618</strain>
    </source>
</reference>
<organism evidence="1 2">
    <name type="scientific">Tenacibaculum jejuense</name>
    <dbReference type="NCBI Taxonomy" id="584609"/>
    <lineage>
        <taxon>Bacteria</taxon>
        <taxon>Pseudomonadati</taxon>
        <taxon>Bacteroidota</taxon>
        <taxon>Flavobacteriia</taxon>
        <taxon>Flavobacteriales</taxon>
        <taxon>Flavobacteriaceae</taxon>
        <taxon>Tenacibaculum</taxon>
    </lineage>
</organism>
<keyword evidence="2" id="KW-1185">Reference proteome</keyword>
<name>A0A238U7S2_9FLAO</name>
<gene>
    <name evidence="1" type="ORF">TJEJU_1319</name>
</gene>
<protein>
    <submittedName>
        <fullName evidence="1">Uncharacterized protein</fullName>
    </submittedName>
</protein>